<reference evidence="4" key="1">
    <citation type="submission" date="2006-08" db="EMBL/GenBank/DDBJ databases">
        <title>Complete sequence of Chromosome 3 of Burkholderia cepacia AMMD.</title>
        <authorList>
            <consortium name="US DOE Joint Genome Institute"/>
            <person name="Copeland A."/>
            <person name="Lucas S."/>
            <person name="Lapidus A."/>
            <person name="Barry K."/>
            <person name="Detter J.C."/>
            <person name="Glavina del Rio T."/>
            <person name="Hammon N."/>
            <person name="Israni S."/>
            <person name="Pitluck S."/>
            <person name="Bruce D."/>
            <person name="Chain P."/>
            <person name="Malfatti S."/>
            <person name="Shin M."/>
            <person name="Vergez L."/>
            <person name="Schmutz J."/>
            <person name="Larimer F."/>
            <person name="Land M."/>
            <person name="Hauser L."/>
            <person name="Kyrpides N."/>
            <person name="Kim E."/>
            <person name="Parke J."/>
            <person name="Coenye T."/>
            <person name="Konstantinidis K."/>
            <person name="Ramette A."/>
            <person name="Tiedje J."/>
            <person name="Richardson P."/>
        </authorList>
    </citation>
    <scope>NUCLEOTIDE SEQUENCE</scope>
    <source>
        <strain evidence="4">AMMD</strain>
    </source>
</reference>
<keyword evidence="2" id="KW-0597">Phosphoprotein</keyword>
<dbReference type="PANTHER" id="PTHR45527:SF1">
    <property type="entry name" value="FATTY ACID SYNTHASE"/>
    <property type="match status" value="1"/>
</dbReference>
<gene>
    <name evidence="4" type="ordered locus">Bamb_5917</name>
</gene>
<feature type="domain" description="Carrier" evidence="3">
    <location>
        <begin position="220"/>
        <end position="295"/>
    </location>
</feature>
<dbReference type="GO" id="GO:0005737">
    <property type="term" value="C:cytoplasm"/>
    <property type="evidence" value="ECO:0007669"/>
    <property type="project" value="TreeGrafter"/>
</dbReference>
<keyword evidence="5" id="KW-1185">Reference proteome</keyword>
<evidence type="ECO:0000256" key="2">
    <source>
        <dbReference type="ARBA" id="ARBA00022553"/>
    </source>
</evidence>
<dbReference type="eggNOG" id="COG1020">
    <property type="taxonomic scope" value="Bacteria"/>
</dbReference>
<dbReference type="eggNOG" id="COG3321">
    <property type="taxonomic scope" value="Bacteria"/>
</dbReference>
<evidence type="ECO:0000256" key="1">
    <source>
        <dbReference type="ARBA" id="ARBA00022450"/>
    </source>
</evidence>
<evidence type="ECO:0000259" key="3">
    <source>
        <dbReference type="PROSITE" id="PS50075"/>
    </source>
</evidence>
<dbReference type="KEGG" id="bam:Bamb_5917"/>
<dbReference type="Pfam" id="PF00550">
    <property type="entry name" value="PP-binding"/>
    <property type="match status" value="1"/>
</dbReference>
<dbReference type="PDB" id="5MTI">
    <property type="method" value="NMR"/>
    <property type="chains" value="A=215-315"/>
</dbReference>
<keyword evidence="1" id="KW-0596">Phosphopantetheine</keyword>
<dbReference type="InterPro" id="IPR009081">
    <property type="entry name" value="PP-bd_ACP"/>
</dbReference>
<dbReference type="InterPro" id="IPR036736">
    <property type="entry name" value="ACP-like_sf"/>
</dbReference>
<dbReference type="PROSITE" id="PS50075">
    <property type="entry name" value="CARRIER"/>
    <property type="match status" value="1"/>
</dbReference>
<dbReference type="SMR" id="Q0B311"/>
<accession>Q0B311</accession>
<dbReference type="DisProt" id="DP04160"/>
<keyword evidence="6" id="KW-0002">3D-structure</keyword>
<dbReference type="GO" id="GO:0031177">
    <property type="term" value="F:phosphopantetheine binding"/>
    <property type="evidence" value="ECO:0007669"/>
    <property type="project" value="InterPro"/>
</dbReference>
<dbReference type="SUPFAM" id="SSF47336">
    <property type="entry name" value="ACP-like"/>
    <property type="match status" value="1"/>
</dbReference>
<dbReference type="GO" id="GO:0044550">
    <property type="term" value="P:secondary metabolite biosynthetic process"/>
    <property type="evidence" value="ECO:0007669"/>
    <property type="project" value="TreeGrafter"/>
</dbReference>
<proteinExistence type="evidence at protein level"/>
<dbReference type="Gene3D" id="1.10.1200.10">
    <property type="entry name" value="ACP-like"/>
    <property type="match status" value="1"/>
</dbReference>
<dbReference type="Proteomes" id="UP000000662">
    <property type="component" value="Chromosome 3"/>
</dbReference>
<evidence type="ECO:0000313" key="5">
    <source>
        <dbReference type="Proteomes" id="UP000000662"/>
    </source>
</evidence>
<sequence length="315" mass="33146">MVSAPRQAVLPASPTVSNQADDAMTLATLQAAETADIIVLSAPGVDALRGAVWQLLGQLRALASDAAAEPFTLADLAYTLKSRPEAGGCRVAFVTRQLDDLAAGLEHYLRAHAQAEASVPRSVTPGRHGELVTILRGDLAADSGTARLLTGAAAATMARALWAARDLENLALIWVRGGQLDWDALREGPPPRRLAWPDQAPLEAGARPAPEAFEGAAAGVSAAGIEPDLTAIWQALFALPAVGRHQDFFALGGDSQLGLRMLAQLRERHGVDLPLRCLYEAPTVARLAETIVRLAAPAPSGDQDDASEYEEGVIR</sequence>
<dbReference type="EMBL" id="CP000442">
    <property type="protein sequence ID" value="ABI91462.1"/>
    <property type="molecule type" value="Genomic_DNA"/>
</dbReference>
<dbReference type="PANTHER" id="PTHR45527">
    <property type="entry name" value="NONRIBOSOMAL PEPTIDE SYNTHETASE"/>
    <property type="match status" value="1"/>
</dbReference>
<dbReference type="Gene3D" id="3.30.70.3290">
    <property type="match status" value="1"/>
</dbReference>
<evidence type="ECO:0000313" key="4">
    <source>
        <dbReference type="EMBL" id="ABI91462.1"/>
    </source>
</evidence>
<dbReference type="SMART" id="SM00823">
    <property type="entry name" value="PKS_PP"/>
    <property type="match status" value="1"/>
</dbReference>
<dbReference type="GO" id="GO:0043041">
    <property type="term" value="P:amino acid activation for nonribosomal peptide biosynthetic process"/>
    <property type="evidence" value="ECO:0007669"/>
    <property type="project" value="TreeGrafter"/>
</dbReference>
<reference evidence="6" key="2">
    <citation type="journal article" date="2019" name="Nat. Chem.">
        <title>Structural basis for chain release from the enacyloxin polyketide synthase.</title>
        <authorList>
            <person name="Kosol S."/>
            <person name="Gallo A."/>
            <person name="Griffiths D."/>
            <person name="Valentic T.R."/>
            <person name="Masschelein J."/>
            <person name="Jenner M."/>
            <person name="de Los Santos E.L.C."/>
            <person name="Manzi L."/>
            <person name="Sydor P.K."/>
            <person name="Rea D."/>
            <person name="Zhou S."/>
            <person name="Fulop V."/>
            <person name="Oldham N.J."/>
            <person name="Tsai S.C."/>
            <person name="Challis G.L."/>
            <person name="Lewandowski J.R."/>
        </authorList>
    </citation>
    <scope>STRUCTURE BY NMR OF 215-315</scope>
</reference>
<evidence type="ECO:0007829" key="6">
    <source>
        <dbReference type="PDB" id="5MTI"/>
    </source>
</evidence>
<dbReference type="PDBsum" id="5MTI"/>
<dbReference type="AlphaFoldDB" id="Q0B311"/>
<dbReference type="InterPro" id="IPR020806">
    <property type="entry name" value="PKS_PP-bd"/>
</dbReference>
<organism evidence="4 5">
    <name type="scientific">Burkholderia ambifaria (strain ATCC BAA-244 / DSM 16087 / CCUG 44356 / LMG 19182 / AMMD)</name>
    <name type="common">Burkholderia cepacia (strain AMMD)</name>
    <dbReference type="NCBI Taxonomy" id="339670"/>
    <lineage>
        <taxon>Bacteria</taxon>
        <taxon>Pseudomonadati</taxon>
        <taxon>Pseudomonadota</taxon>
        <taxon>Betaproteobacteria</taxon>
        <taxon>Burkholderiales</taxon>
        <taxon>Burkholderiaceae</taxon>
        <taxon>Burkholderia</taxon>
        <taxon>Burkholderia cepacia complex</taxon>
    </lineage>
</organism>
<dbReference type="BMRB" id="Q0B311"/>
<name>Q0B311_BURCM</name>
<protein>
    <submittedName>
        <fullName evidence="4">Phosphopantetheine-binding protein</fullName>
    </submittedName>
</protein>